<dbReference type="PANTHER" id="PTHR43394:SF1">
    <property type="entry name" value="ATP-BINDING CASSETTE SUB-FAMILY B MEMBER 10, MITOCHONDRIAL"/>
    <property type="match status" value="1"/>
</dbReference>
<evidence type="ECO:0000256" key="6">
    <source>
        <dbReference type="ARBA" id="ARBA00022989"/>
    </source>
</evidence>
<evidence type="ECO:0000256" key="4">
    <source>
        <dbReference type="ARBA" id="ARBA00022741"/>
    </source>
</evidence>
<feature type="transmembrane region" description="Helical" evidence="8">
    <location>
        <begin position="169"/>
        <end position="189"/>
    </location>
</feature>
<reference evidence="11" key="1">
    <citation type="submission" date="2018-05" db="EMBL/GenBank/DDBJ databases">
        <authorList>
            <person name="Lanie J.A."/>
            <person name="Ng W.-L."/>
            <person name="Kazmierczak K.M."/>
            <person name="Andrzejewski T.M."/>
            <person name="Davidsen T.M."/>
            <person name="Wayne K.J."/>
            <person name="Tettelin H."/>
            <person name="Glass J.I."/>
            <person name="Rusch D."/>
            <person name="Podicherti R."/>
            <person name="Tsui H.-C.T."/>
            <person name="Winkler M.E."/>
        </authorList>
    </citation>
    <scope>NUCLEOTIDE SEQUENCE</scope>
</reference>
<dbReference type="AlphaFoldDB" id="A0A381Q671"/>
<protein>
    <recommendedName>
        <fullName evidence="12">ABC transporter ATP-binding protein</fullName>
    </recommendedName>
</protein>
<keyword evidence="3 8" id="KW-0812">Transmembrane</keyword>
<dbReference type="PROSITE" id="PS50893">
    <property type="entry name" value="ABC_TRANSPORTER_2"/>
    <property type="match status" value="1"/>
</dbReference>
<gene>
    <name evidence="11" type="ORF">METZ01_LOCUS27656</name>
</gene>
<evidence type="ECO:0000259" key="10">
    <source>
        <dbReference type="PROSITE" id="PS50929"/>
    </source>
</evidence>
<organism evidence="11">
    <name type="scientific">marine metagenome</name>
    <dbReference type="NCBI Taxonomy" id="408172"/>
    <lineage>
        <taxon>unclassified sequences</taxon>
        <taxon>metagenomes</taxon>
        <taxon>ecological metagenomes</taxon>
    </lineage>
</organism>
<dbReference type="InterPro" id="IPR017871">
    <property type="entry name" value="ABC_transporter-like_CS"/>
</dbReference>
<dbReference type="SUPFAM" id="SSF90123">
    <property type="entry name" value="ABC transporter transmembrane region"/>
    <property type="match status" value="1"/>
</dbReference>
<proteinExistence type="predicted"/>
<dbReference type="InterPro" id="IPR011527">
    <property type="entry name" value="ABC1_TM_dom"/>
</dbReference>
<dbReference type="EMBL" id="UINC01001223">
    <property type="protein sequence ID" value="SUZ74802.1"/>
    <property type="molecule type" value="Genomic_DNA"/>
</dbReference>
<dbReference type="Pfam" id="PF00005">
    <property type="entry name" value="ABC_tran"/>
    <property type="match status" value="1"/>
</dbReference>
<comment type="subcellular location">
    <subcellularLocation>
        <location evidence="1">Membrane</location>
        <topology evidence="1">Multi-pass membrane protein</topology>
    </subcellularLocation>
</comment>
<dbReference type="Pfam" id="PF00664">
    <property type="entry name" value="ABC_membrane"/>
    <property type="match status" value="1"/>
</dbReference>
<feature type="transmembrane region" description="Helical" evidence="8">
    <location>
        <begin position="20"/>
        <end position="39"/>
    </location>
</feature>
<dbReference type="FunFam" id="3.40.50.300:FF:000287">
    <property type="entry name" value="Multidrug ABC transporter ATP-binding protein"/>
    <property type="match status" value="1"/>
</dbReference>
<dbReference type="CDD" id="cd18542">
    <property type="entry name" value="ABC_6TM_YknU_like"/>
    <property type="match status" value="1"/>
</dbReference>
<dbReference type="GO" id="GO:0016020">
    <property type="term" value="C:membrane"/>
    <property type="evidence" value="ECO:0007669"/>
    <property type="project" value="UniProtKB-SubCell"/>
</dbReference>
<dbReference type="PROSITE" id="PS00211">
    <property type="entry name" value="ABC_TRANSPORTER_1"/>
    <property type="match status" value="1"/>
</dbReference>
<dbReference type="PANTHER" id="PTHR43394">
    <property type="entry name" value="ATP-DEPENDENT PERMEASE MDL1, MITOCHONDRIAL"/>
    <property type="match status" value="1"/>
</dbReference>
<dbReference type="GO" id="GO:0015421">
    <property type="term" value="F:ABC-type oligopeptide transporter activity"/>
    <property type="evidence" value="ECO:0007669"/>
    <property type="project" value="TreeGrafter"/>
</dbReference>
<dbReference type="Gene3D" id="1.20.1560.10">
    <property type="entry name" value="ABC transporter type 1, transmembrane domain"/>
    <property type="match status" value="1"/>
</dbReference>
<keyword evidence="2" id="KW-0813">Transport</keyword>
<evidence type="ECO:0000256" key="1">
    <source>
        <dbReference type="ARBA" id="ARBA00004141"/>
    </source>
</evidence>
<dbReference type="InterPro" id="IPR039421">
    <property type="entry name" value="Type_1_exporter"/>
</dbReference>
<keyword evidence="4" id="KW-0547">Nucleotide-binding</keyword>
<dbReference type="PROSITE" id="PS50929">
    <property type="entry name" value="ABC_TM1F"/>
    <property type="match status" value="1"/>
</dbReference>
<name>A0A381Q671_9ZZZZ</name>
<keyword evidence="7 8" id="KW-0472">Membrane</keyword>
<evidence type="ECO:0000313" key="11">
    <source>
        <dbReference type="EMBL" id="SUZ74802.1"/>
    </source>
</evidence>
<dbReference type="InterPro" id="IPR027417">
    <property type="entry name" value="P-loop_NTPase"/>
</dbReference>
<evidence type="ECO:0000256" key="8">
    <source>
        <dbReference type="SAM" id="Phobius"/>
    </source>
</evidence>
<dbReference type="GO" id="GO:0005524">
    <property type="term" value="F:ATP binding"/>
    <property type="evidence" value="ECO:0007669"/>
    <property type="project" value="UniProtKB-KW"/>
</dbReference>
<feature type="transmembrane region" description="Helical" evidence="8">
    <location>
        <begin position="59"/>
        <end position="77"/>
    </location>
</feature>
<feature type="domain" description="ABC transmembrane type-1" evidence="10">
    <location>
        <begin position="19"/>
        <end position="310"/>
    </location>
</feature>
<evidence type="ECO:0000256" key="5">
    <source>
        <dbReference type="ARBA" id="ARBA00022840"/>
    </source>
</evidence>
<evidence type="ECO:0008006" key="12">
    <source>
        <dbReference type="Google" id="ProtNLM"/>
    </source>
</evidence>
<evidence type="ECO:0000259" key="9">
    <source>
        <dbReference type="PROSITE" id="PS50893"/>
    </source>
</evidence>
<evidence type="ECO:0000256" key="7">
    <source>
        <dbReference type="ARBA" id="ARBA00023136"/>
    </source>
</evidence>
<dbReference type="InterPro" id="IPR003439">
    <property type="entry name" value="ABC_transporter-like_ATP-bd"/>
</dbReference>
<keyword evidence="5" id="KW-0067">ATP-binding</keyword>
<dbReference type="GO" id="GO:0016887">
    <property type="term" value="F:ATP hydrolysis activity"/>
    <property type="evidence" value="ECO:0007669"/>
    <property type="project" value="InterPro"/>
</dbReference>
<evidence type="ECO:0000256" key="3">
    <source>
        <dbReference type="ARBA" id="ARBA00022692"/>
    </source>
</evidence>
<feature type="transmembrane region" description="Helical" evidence="8">
    <location>
        <begin position="143"/>
        <end position="163"/>
    </location>
</feature>
<evidence type="ECO:0000256" key="2">
    <source>
        <dbReference type="ARBA" id="ARBA00022448"/>
    </source>
</evidence>
<dbReference type="InterPro" id="IPR036640">
    <property type="entry name" value="ABC1_TM_sf"/>
</dbReference>
<dbReference type="SMART" id="SM00382">
    <property type="entry name" value="AAA"/>
    <property type="match status" value="1"/>
</dbReference>
<dbReference type="SUPFAM" id="SSF52540">
    <property type="entry name" value="P-loop containing nucleoside triphosphate hydrolases"/>
    <property type="match status" value="1"/>
</dbReference>
<feature type="domain" description="ABC transporter" evidence="9">
    <location>
        <begin position="344"/>
        <end position="578"/>
    </location>
</feature>
<dbReference type="Gene3D" id="3.40.50.300">
    <property type="entry name" value="P-loop containing nucleotide triphosphate hydrolases"/>
    <property type="match status" value="1"/>
</dbReference>
<keyword evidence="6 8" id="KW-1133">Transmembrane helix</keyword>
<sequence length="611" mass="68440">MQILVRITKITLQFRTRLILAYLSFFAAVGVSLLIPQIFGEAIDLLVDVGRDGVDAKSVATNTLMWFALALLGASLLRGFLDFARTYCTDSLSQKVSYVIRNQFYDKLQHLSFAYHDNEHTGDLMSKATADVEAIRRFVNMGLVRALEVVVRTVALVCILSFMNWELTLISLVFVPFIIIRSSMVMGRLRLMWLRVQERMGEAVTILQENLVGIHVVKAFGSEEYEKDKFAKKAQEVREEYFQSERLQGTNSAWMTFFFTSGMGLILWYGGWEVIRGDLSAGGLTKFILYLNQLTFPIRMSSFIINSFSRAISSGSRLFEVLDAESPVAEKRNAKVLERADGKVEFEDISFAYEGRMPALQHISISAKPNQITAILGAPGSGKSTIVNLLPRFYDVSEGRITIDGQDIRDFSLDSLRHNVGIVQQDVFLFSANIHDNIAYGVKDATRDDVIRAAKVAQLHDHIDSLEDGYDTWVGERGSTLSGGQRQRLSIARSILIDPPVLILDDSTSSVDVQTERMIHQAMVNVMKNRTTFVIAHRLSTVREADLIIVLKDGQIAEQGTHEELLATKGIYRDIYELQLQPQEELLLDASLPQIDTAGTARLAAETGDDD</sequence>
<dbReference type="InterPro" id="IPR003593">
    <property type="entry name" value="AAA+_ATPase"/>
</dbReference>
<accession>A0A381Q671</accession>
<feature type="transmembrane region" description="Helical" evidence="8">
    <location>
        <begin position="253"/>
        <end position="272"/>
    </location>
</feature>